<evidence type="ECO:0000313" key="3">
    <source>
        <dbReference type="EMBL" id="NOU63326.1"/>
    </source>
</evidence>
<comment type="caution">
    <text evidence="3">The sequence shown here is derived from an EMBL/GenBank/DDBJ whole genome shotgun (WGS) entry which is preliminary data.</text>
</comment>
<organism evidence="3 4">
    <name type="scientific">Paenibacillus plantarum</name>
    <dbReference type="NCBI Taxonomy" id="2654975"/>
    <lineage>
        <taxon>Bacteria</taxon>
        <taxon>Bacillati</taxon>
        <taxon>Bacillota</taxon>
        <taxon>Bacilli</taxon>
        <taxon>Bacillales</taxon>
        <taxon>Paenibacillaceae</taxon>
        <taxon>Paenibacillus</taxon>
    </lineage>
</organism>
<reference evidence="3 4" key="1">
    <citation type="submission" date="2019-10" db="EMBL/GenBank/DDBJ databases">
        <title>Description of Paenibacillus humi sp. nov.</title>
        <authorList>
            <person name="Carlier A."/>
            <person name="Qi S."/>
        </authorList>
    </citation>
    <scope>NUCLEOTIDE SEQUENCE [LARGE SCALE GENOMIC DNA]</scope>
    <source>
        <strain evidence="3 4">LMG 31461</strain>
    </source>
</reference>
<dbReference type="Proteomes" id="UP000653578">
    <property type="component" value="Unassembled WGS sequence"/>
</dbReference>
<dbReference type="RefSeq" id="WP_171629124.1">
    <property type="nucleotide sequence ID" value="NZ_WHNY01000015.1"/>
</dbReference>
<gene>
    <name evidence="3" type="ORF">GC096_04620</name>
</gene>
<dbReference type="InterPro" id="IPR054216">
    <property type="entry name" value="DUF6930"/>
</dbReference>
<dbReference type="Pfam" id="PF23988">
    <property type="entry name" value="DUF7309"/>
    <property type="match status" value="1"/>
</dbReference>
<evidence type="ECO:0008006" key="5">
    <source>
        <dbReference type="Google" id="ProtNLM"/>
    </source>
</evidence>
<protein>
    <recommendedName>
        <fullName evidence="5">YbjN domain-containing protein</fullName>
    </recommendedName>
</protein>
<evidence type="ECO:0000259" key="1">
    <source>
        <dbReference type="Pfam" id="PF22007"/>
    </source>
</evidence>
<dbReference type="EMBL" id="WHNY01000015">
    <property type="protein sequence ID" value="NOU63326.1"/>
    <property type="molecule type" value="Genomic_DNA"/>
</dbReference>
<feature type="domain" description="DUF7309" evidence="2">
    <location>
        <begin position="17"/>
        <end position="185"/>
    </location>
</feature>
<evidence type="ECO:0000313" key="4">
    <source>
        <dbReference type="Proteomes" id="UP000653578"/>
    </source>
</evidence>
<feature type="domain" description="DUF6930" evidence="1">
    <location>
        <begin position="222"/>
        <end position="340"/>
    </location>
</feature>
<proteinExistence type="predicted"/>
<sequence length="349" mass="39968">MGAEKLINQLNTKLEQWQTLYDAAATFKKAECWSYFANAHIFGVENPVNGEIGYCCIMGNGGELYGLAVYLGTEGLETLLNMMNEESEIDPMYSQYCLMLSFDSRAELYPDELKQIKELGLKFRGTNAWPTFRLYEPGFVPWPIQNEDEVEFLILALQQAIEVVQVYKSNPDAIFQEEDDTFLTRVSNRDRQNLVWSDQWIKPKPLDKANDYLVTPLDELRLAKAKRSLKGIAGIWEIDCFFAPMPIAEGDRPFYPMMGLIVDQESEQILQYGLTEKFGIPDKIAGLLLELIEKAQVIPKEIGVCNEETFHYIRQILKAFEIKAYLTNVLPALEEAKEGMLDYFSSGRR</sequence>
<keyword evidence="4" id="KW-1185">Reference proteome</keyword>
<accession>A0ABX1X4J7</accession>
<evidence type="ECO:0000259" key="2">
    <source>
        <dbReference type="Pfam" id="PF23988"/>
    </source>
</evidence>
<dbReference type="Pfam" id="PF22007">
    <property type="entry name" value="DUF6930"/>
    <property type="match status" value="1"/>
</dbReference>
<dbReference type="InterPro" id="IPR055733">
    <property type="entry name" value="DUF7309"/>
</dbReference>
<name>A0ABX1X4J7_9BACL</name>